<evidence type="ECO:0000256" key="3">
    <source>
        <dbReference type="SAM" id="SignalP"/>
    </source>
</evidence>
<protein>
    <submittedName>
        <fullName evidence="5">Alpha/beta-hydrolase</fullName>
    </submittedName>
</protein>
<dbReference type="GO" id="GO:0052689">
    <property type="term" value="F:carboxylic ester hydrolase activity"/>
    <property type="evidence" value="ECO:0007669"/>
    <property type="project" value="TreeGrafter"/>
</dbReference>
<sequence length="304" mass="34157">MQYRSLCFVFLAFFQIQVYAVLGPLGHNKNGTFMGLTIPQFKQDFFLGIPYAKPLTGEYRSRYPRSLTSKFPGVKDATKIGYTCSGKDNATLYSLNEDCLNLNIIRPSDYHTTKRFPVLVQLYGGAGQTGSTNSNGNNMTFLVQRSQEMNQRQNVISGDVVFNSNSRQDARVMSAAGMAVYKYQFATPSWTSKEVAPEAYLGAGHVTNQRFSFNLPNNFTLPWCGSGEARARLKEMASSMTVAFVATLDPNEHGRKDFTYWPAYNESRNGINFVFKDSGSWVEEVTFREEAIDWLIETQAGRGQ</sequence>
<keyword evidence="6" id="KW-1185">Reference proteome</keyword>
<proteinExistence type="inferred from homology"/>
<dbReference type="InterPro" id="IPR050654">
    <property type="entry name" value="AChE-related_enzymes"/>
</dbReference>
<feature type="chain" id="PRO_5025572644" evidence="3">
    <location>
        <begin position="21"/>
        <end position="304"/>
    </location>
</feature>
<evidence type="ECO:0000256" key="2">
    <source>
        <dbReference type="ARBA" id="ARBA00022801"/>
    </source>
</evidence>
<evidence type="ECO:0000259" key="4">
    <source>
        <dbReference type="Pfam" id="PF00135"/>
    </source>
</evidence>
<keyword evidence="2 5" id="KW-0378">Hydrolase</keyword>
<dbReference type="InterPro" id="IPR029058">
    <property type="entry name" value="AB_hydrolase_fold"/>
</dbReference>
<feature type="domain" description="Carboxylesterase type B" evidence="4">
    <location>
        <begin position="146"/>
        <end position="269"/>
    </location>
</feature>
<feature type="domain" description="Carboxylesterase type B" evidence="4">
    <location>
        <begin position="35"/>
        <end position="143"/>
    </location>
</feature>
<reference evidence="5" key="1">
    <citation type="journal article" date="2020" name="Stud. Mycol.">
        <title>101 Dothideomycetes genomes: a test case for predicting lifestyles and emergence of pathogens.</title>
        <authorList>
            <person name="Haridas S."/>
            <person name="Albert R."/>
            <person name="Binder M."/>
            <person name="Bloem J."/>
            <person name="Labutti K."/>
            <person name="Salamov A."/>
            <person name="Andreopoulos B."/>
            <person name="Baker S."/>
            <person name="Barry K."/>
            <person name="Bills G."/>
            <person name="Bluhm B."/>
            <person name="Cannon C."/>
            <person name="Castanera R."/>
            <person name="Culley D."/>
            <person name="Daum C."/>
            <person name="Ezra D."/>
            <person name="Gonzalez J."/>
            <person name="Henrissat B."/>
            <person name="Kuo A."/>
            <person name="Liang C."/>
            <person name="Lipzen A."/>
            <person name="Lutzoni F."/>
            <person name="Magnuson J."/>
            <person name="Mondo S."/>
            <person name="Nolan M."/>
            <person name="Ohm R."/>
            <person name="Pangilinan J."/>
            <person name="Park H.-J."/>
            <person name="Ramirez L."/>
            <person name="Alfaro M."/>
            <person name="Sun H."/>
            <person name="Tritt A."/>
            <person name="Yoshinaga Y."/>
            <person name="Zwiers L.-H."/>
            <person name="Turgeon B."/>
            <person name="Goodwin S."/>
            <person name="Spatafora J."/>
            <person name="Crous P."/>
            <person name="Grigoriev I."/>
        </authorList>
    </citation>
    <scope>NUCLEOTIDE SEQUENCE</scope>
    <source>
        <strain evidence="5">CBS 269.34</strain>
    </source>
</reference>
<evidence type="ECO:0000256" key="1">
    <source>
        <dbReference type="ARBA" id="ARBA00005964"/>
    </source>
</evidence>
<name>A0A6A6QMK8_9PEZI</name>
<dbReference type="OrthoDB" id="408631at2759"/>
<gene>
    <name evidence="5" type="ORF">BU16DRAFT_53202</name>
</gene>
<dbReference type="InterPro" id="IPR002018">
    <property type="entry name" value="CarbesteraseB"/>
</dbReference>
<dbReference type="PANTHER" id="PTHR43918">
    <property type="entry name" value="ACETYLCHOLINESTERASE"/>
    <property type="match status" value="1"/>
</dbReference>
<keyword evidence="3" id="KW-0732">Signal</keyword>
<dbReference type="Pfam" id="PF00135">
    <property type="entry name" value="COesterase"/>
    <property type="match status" value="2"/>
</dbReference>
<dbReference type="AlphaFoldDB" id="A0A6A6QMK8"/>
<evidence type="ECO:0000313" key="5">
    <source>
        <dbReference type="EMBL" id="KAF2493748.1"/>
    </source>
</evidence>
<dbReference type="SUPFAM" id="SSF53474">
    <property type="entry name" value="alpha/beta-Hydrolases"/>
    <property type="match status" value="2"/>
</dbReference>
<dbReference type="Proteomes" id="UP000799750">
    <property type="component" value="Unassembled WGS sequence"/>
</dbReference>
<feature type="signal peptide" evidence="3">
    <location>
        <begin position="1"/>
        <end position="20"/>
    </location>
</feature>
<dbReference type="PANTHER" id="PTHR43918:SF4">
    <property type="entry name" value="CARBOXYLIC ESTER HYDROLASE"/>
    <property type="match status" value="1"/>
</dbReference>
<evidence type="ECO:0000313" key="6">
    <source>
        <dbReference type="Proteomes" id="UP000799750"/>
    </source>
</evidence>
<accession>A0A6A6QMK8</accession>
<comment type="similarity">
    <text evidence="1">Belongs to the type-B carboxylesterase/lipase family.</text>
</comment>
<dbReference type="Gene3D" id="3.40.50.1820">
    <property type="entry name" value="alpha/beta hydrolase"/>
    <property type="match status" value="2"/>
</dbReference>
<dbReference type="EMBL" id="MU004191">
    <property type="protein sequence ID" value="KAF2493748.1"/>
    <property type="molecule type" value="Genomic_DNA"/>
</dbReference>
<organism evidence="5 6">
    <name type="scientific">Lophium mytilinum</name>
    <dbReference type="NCBI Taxonomy" id="390894"/>
    <lineage>
        <taxon>Eukaryota</taxon>
        <taxon>Fungi</taxon>
        <taxon>Dikarya</taxon>
        <taxon>Ascomycota</taxon>
        <taxon>Pezizomycotina</taxon>
        <taxon>Dothideomycetes</taxon>
        <taxon>Pleosporomycetidae</taxon>
        <taxon>Mytilinidiales</taxon>
        <taxon>Mytilinidiaceae</taxon>
        <taxon>Lophium</taxon>
    </lineage>
</organism>